<gene>
    <name evidence="1" type="ORF">ACFSTE_04645</name>
</gene>
<keyword evidence="2" id="KW-1185">Reference proteome</keyword>
<evidence type="ECO:0000313" key="1">
    <source>
        <dbReference type="EMBL" id="MFD2590107.1"/>
    </source>
</evidence>
<proteinExistence type="predicted"/>
<comment type="caution">
    <text evidence="1">The sequence shown here is derived from an EMBL/GenBank/DDBJ whole genome shotgun (WGS) entry which is preliminary data.</text>
</comment>
<dbReference type="EMBL" id="JBHULX010000003">
    <property type="protein sequence ID" value="MFD2590107.1"/>
    <property type="molecule type" value="Genomic_DNA"/>
</dbReference>
<protein>
    <recommendedName>
        <fullName evidence="3">TolB-like 6-blade propeller-like</fullName>
    </recommendedName>
</protein>
<accession>A0ABW5N3B0</accession>
<dbReference type="RefSeq" id="WP_378255788.1">
    <property type="nucleotide sequence ID" value="NZ_JBHSJV010000001.1"/>
</dbReference>
<dbReference type="Proteomes" id="UP001597459">
    <property type="component" value="Unassembled WGS sequence"/>
</dbReference>
<name>A0ABW5N3B0_9FLAO</name>
<sequence length="355" mass="40752">MKNFFIIILIVFNGCKEKNRVTADNIITENYSDSSNKELEKEIDQTKFIDTLYVTAKNGLIIRDKPIIEGVELGVLPYGKEVYVLSKEGKKKSINDNGKRILGKFIPIYEYVSDDTSSTNRKVYVFDGFLGEIKDIKLDNSMLCDTNFYSYNGISYEEKCVKNSDLELEVLIKNSDDNTHTFNLLDSTVIKKVNGVLKIPIDGTKKYVTFVDNNVDNDGFREYTYYSFSKSLKRHIVLVTYYEGGEFFLVNPENSEEKIKFIGYPFVSTKNRSIVTFNANPYENSGDLEIFKITDDKNIVKVFSGSFKNWMPVDQGNIEWIKDNSIIIKVSHSKVFWDASGDINTKNIQSIKISW</sequence>
<reference evidence="2" key="1">
    <citation type="journal article" date="2019" name="Int. J. Syst. Evol. Microbiol.">
        <title>The Global Catalogue of Microorganisms (GCM) 10K type strain sequencing project: providing services to taxonomists for standard genome sequencing and annotation.</title>
        <authorList>
            <consortium name="The Broad Institute Genomics Platform"/>
            <consortium name="The Broad Institute Genome Sequencing Center for Infectious Disease"/>
            <person name="Wu L."/>
            <person name="Ma J."/>
        </authorList>
    </citation>
    <scope>NUCLEOTIDE SEQUENCE [LARGE SCALE GENOMIC DNA]</scope>
    <source>
        <strain evidence="2">KCTC 42423</strain>
    </source>
</reference>
<organism evidence="1 2">
    <name type="scientific">Aquimarina hainanensis</name>
    <dbReference type="NCBI Taxonomy" id="1578017"/>
    <lineage>
        <taxon>Bacteria</taxon>
        <taxon>Pseudomonadati</taxon>
        <taxon>Bacteroidota</taxon>
        <taxon>Flavobacteriia</taxon>
        <taxon>Flavobacteriales</taxon>
        <taxon>Flavobacteriaceae</taxon>
        <taxon>Aquimarina</taxon>
    </lineage>
</organism>
<evidence type="ECO:0000313" key="2">
    <source>
        <dbReference type="Proteomes" id="UP001597459"/>
    </source>
</evidence>
<evidence type="ECO:0008006" key="3">
    <source>
        <dbReference type="Google" id="ProtNLM"/>
    </source>
</evidence>